<organism evidence="2 3">
    <name type="scientific">Luteimonas padinae</name>
    <dbReference type="NCBI Taxonomy" id="1714359"/>
    <lineage>
        <taxon>Bacteria</taxon>
        <taxon>Pseudomonadati</taxon>
        <taxon>Pseudomonadota</taxon>
        <taxon>Gammaproteobacteria</taxon>
        <taxon>Lysobacterales</taxon>
        <taxon>Lysobacteraceae</taxon>
        <taxon>Luteimonas</taxon>
    </lineage>
</organism>
<dbReference type="Proteomes" id="UP001589898">
    <property type="component" value="Unassembled WGS sequence"/>
</dbReference>
<dbReference type="InterPro" id="IPR007462">
    <property type="entry name" value="COV1-like"/>
</dbReference>
<protein>
    <submittedName>
        <fullName evidence="2">DUF502 domain-containing protein</fullName>
    </submittedName>
</protein>
<keyword evidence="3" id="KW-1185">Reference proteome</keyword>
<gene>
    <name evidence="2" type="ORF">ACFFFU_02970</name>
</gene>
<evidence type="ECO:0000313" key="2">
    <source>
        <dbReference type="EMBL" id="MFC0716727.1"/>
    </source>
</evidence>
<comment type="caution">
    <text evidence="2">The sequence shown here is derived from an EMBL/GenBank/DDBJ whole genome shotgun (WGS) entry which is preliminary data.</text>
</comment>
<dbReference type="PANTHER" id="PTHR31876">
    <property type="entry name" value="COV-LIKE PROTEIN 1"/>
    <property type="match status" value="1"/>
</dbReference>
<dbReference type="EMBL" id="JBHLTF010000005">
    <property type="protein sequence ID" value="MFC0716727.1"/>
    <property type="molecule type" value="Genomic_DNA"/>
</dbReference>
<dbReference type="Pfam" id="PF04367">
    <property type="entry name" value="DUF502"/>
    <property type="match status" value="1"/>
</dbReference>
<feature type="transmembrane region" description="Helical" evidence="1">
    <location>
        <begin position="81"/>
        <end position="102"/>
    </location>
</feature>
<reference evidence="2 3" key="1">
    <citation type="submission" date="2024-09" db="EMBL/GenBank/DDBJ databases">
        <authorList>
            <person name="Sun Q."/>
            <person name="Mori K."/>
        </authorList>
    </citation>
    <scope>NUCLEOTIDE SEQUENCE [LARGE SCALE GENOMIC DNA]</scope>
    <source>
        <strain evidence="2 3">KCTC 52403</strain>
    </source>
</reference>
<accession>A0ABV6SUZ7</accession>
<keyword evidence="1" id="KW-1133">Transmembrane helix</keyword>
<proteinExistence type="predicted"/>
<dbReference type="PANTHER" id="PTHR31876:SF26">
    <property type="entry name" value="PROTEIN LIKE COV 2"/>
    <property type="match status" value="1"/>
</dbReference>
<evidence type="ECO:0000313" key="3">
    <source>
        <dbReference type="Proteomes" id="UP001589898"/>
    </source>
</evidence>
<keyword evidence="1" id="KW-0812">Transmembrane</keyword>
<sequence>MELITPPGHDRGGDSEYVGLRRHLQPVVTTWLTGLLAVLPLVLTLVLLGWAVGIVNRFLGPSSLFGRSFTVFGEWFEANPIVAWLLGTLLTLGLIYLLGLLVRSRLTAPFKTLVGNTMRRIPLVGSVYALAERFVSVIGDRQHADIAAMSPVWCFFGGDGVAVLGLLPNPEPIEIDGRLHLTVLVPTAPIPVGGGLLYVPIDWVKPAEIGIDTLTSVYLSMGITPPRPGAAASARGKIEVPVGE</sequence>
<evidence type="ECO:0000256" key="1">
    <source>
        <dbReference type="SAM" id="Phobius"/>
    </source>
</evidence>
<feature type="transmembrane region" description="Helical" evidence="1">
    <location>
        <begin position="31"/>
        <end position="55"/>
    </location>
</feature>
<keyword evidence="1" id="KW-0472">Membrane</keyword>
<dbReference type="RefSeq" id="WP_229823184.1">
    <property type="nucleotide sequence ID" value="NZ_BMZT01000004.1"/>
</dbReference>
<name>A0ABV6SUZ7_9GAMM</name>